<dbReference type="SUPFAM" id="SSF54695">
    <property type="entry name" value="POZ domain"/>
    <property type="match status" value="1"/>
</dbReference>
<dbReference type="Gene3D" id="3.30.710.10">
    <property type="entry name" value="Potassium Channel Kv1.1, Chain A"/>
    <property type="match status" value="1"/>
</dbReference>
<proteinExistence type="predicted"/>
<evidence type="ECO:0008006" key="3">
    <source>
        <dbReference type="Google" id="ProtNLM"/>
    </source>
</evidence>
<name>A0ABR1GLH3_9HYPO</name>
<evidence type="ECO:0000313" key="2">
    <source>
        <dbReference type="Proteomes" id="UP001498476"/>
    </source>
</evidence>
<keyword evidence="2" id="KW-1185">Reference proteome</keyword>
<protein>
    <recommendedName>
        <fullName evidence="3">BTB domain-containing protein</fullName>
    </recommendedName>
</protein>
<evidence type="ECO:0000313" key="1">
    <source>
        <dbReference type="EMBL" id="KAK7402733.1"/>
    </source>
</evidence>
<dbReference type="PANTHER" id="PTHR47843:SF5">
    <property type="entry name" value="BTB_POZ DOMAIN PROTEIN"/>
    <property type="match status" value="1"/>
</dbReference>
<accession>A0ABR1GLH3</accession>
<reference evidence="1 2" key="1">
    <citation type="journal article" date="2025" name="Microbiol. Resour. Announc.">
        <title>Draft genome sequences for Neonectria magnoliae and Neonectria punicea, canker pathogens of Liriodendron tulipifera and Acer saccharum in West Virginia.</title>
        <authorList>
            <person name="Petronek H.M."/>
            <person name="Kasson M.T."/>
            <person name="Metheny A.M."/>
            <person name="Stauder C.M."/>
            <person name="Lovett B."/>
            <person name="Lynch S.C."/>
            <person name="Garnas J.R."/>
            <person name="Kasson L.R."/>
            <person name="Stajich J.E."/>
        </authorList>
    </citation>
    <scope>NUCLEOTIDE SEQUENCE [LARGE SCALE GENOMIC DNA]</scope>
    <source>
        <strain evidence="1 2">NRRL 64653</strain>
    </source>
</reference>
<gene>
    <name evidence="1" type="ORF">QQX98_011522</name>
</gene>
<dbReference type="Proteomes" id="UP001498476">
    <property type="component" value="Unassembled WGS sequence"/>
</dbReference>
<sequence length="278" mass="30273">MSTSIAPLIAALRKSGDFSDITLTCQDEEFQLHKAIEAQSGILKADAFDVETVQRMIDFLYTGNYDVKFPSPAPGAKQLILSTEPECCSADITAPIVPGPMTKEKAVLLCHVRVNAIGNYYDIQPLCALANSFIEELFQANWSVQSFPDVAAIALRQTGDQALRKILTSTAAAHISELAQSEDFKKLTTDNDFVVDVLRACAHIILGHEAEVQSLQKGASMHAQDASKAQSILDDVDKCHDKLKNTARCRNCSVSFGAYIQRTSKCTLRCGGCGCRHT</sequence>
<dbReference type="InterPro" id="IPR011333">
    <property type="entry name" value="SKP1/BTB/POZ_sf"/>
</dbReference>
<dbReference type="CDD" id="cd18186">
    <property type="entry name" value="BTB_POZ_ZBTB_KLHL-like"/>
    <property type="match status" value="1"/>
</dbReference>
<organism evidence="1 2">
    <name type="scientific">Neonectria punicea</name>
    <dbReference type="NCBI Taxonomy" id="979145"/>
    <lineage>
        <taxon>Eukaryota</taxon>
        <taxon>Fungi</taxon>
        <taxon>Dikarya</taxon>
        <taxon>Ascomycota</taxon>
        <taxon>Pezizomycotina</taxon>
        <taxon>Sordariomycetes</taxon>
        <taxon>Hypocreomycetidae</taxon>
        <taxon>Hypocreales</taxon>
        <taxon>Nectriaceae</taxon>
        <taxon>Neonectria</taxon>
    </lineage>
</organism>
<comment type="caution">
    <text evidence="1">The sequence shown here is derived from an EMBL/GenBank/DDBJ whole genome shotgun (WGS) entry which is preliminary data.</text>
</comment>
<dbReference type="PANTHER" id="PTHR47843">
    <property type="entry name" value="BTB DOMAIN-CONTAINING PROTEIN-RELATED"/>
    <property type="match status" value="1"/>
</dbReference>
<dbReference type="EMBL" id="JAZAVJ010000286">
    <property type="protein sequence ID" value="KAK7402733.1"/>
    <property type="molecule type" value="Genomic_DNA"/>
</dbReference>